<keyword evidence="4 5" id="KW-0472">Membrane</keyword>
<feature type="transmembrane region" description="Helical" evidence="5">
    <location>
        <begin position="123"/>
        <end position="147"/>
    </location>
</feature>
<accession>A0A916NHI0</accession>
<proteinExistence type="predicted"/>
<evidence type="ECO:0000256" key="2">
    <source>
        <dbReference type="ARBA" id="ARBA00022692"/>
    </source>
</evidence>
<evidence type="ECO:0000256" key="3">
    <source>
        <dbReference type="ARBA" id="ARBA00022989"/>
    </source>
</evidence>
<reference evidence="7" key="1">
    <citation type="submission" date="2021-04" db="EMBL/GenBank/DDBJ databases">
        <authorList>
            <person name="Hornung B."/>
        </authorList>
    </citation>
    <scope>NUCLEOTIDE SEQUENCE</scope>
    <source>
        <strain evidence="7">G5G6</strain>
    </source>
</reference>
<evidence type="ECO:0000256" key="1">
    <source>
        <dbReference type="ARBA" id="ARBA00004370"/>
    </source>
</evidence>
<feature type="transmembrane region" description="Helical" evidence="5">
    <location>
        <begin position="80"/>
        <end position="103"/>
    </location>
</feature>
<dbReference type="InterPro" id="IPR025423">
    <property type="entry name" value="TMEM205-like"/>
</dbReference>
<keyword evidence="2 5" id="KW-0812">Transmembrane</keyword>
<evidence type="ECO:0000313" key="7">
    <source>
        <dbReference type="EMBL" id="CAG4883376.1"/>
    </source>
</evidence>
<dbReference type="GO" id="GO:0016020">
    <property type="term" value="C:membrane"/>
    <property type="evidence" value="ECO:0007669"/>
    <property type="project" value="UniProtKB-SubCell"/>
</dbReference>
<protein>
    <recommendedName>
        <fullName evidence="6">TMEM205-like domain-containing protein</fullName>
    </recommendedName>
</protein>
<feature type="transmembrane region" description="Helical" evidence="5">
    <location>
        <begin position="44"/>
        <end position="68"/>
    </location>
</feature>
<dbReference type="Proteomes" id="UP000742786">
    <property type="component" value="Unassembled WGS sequence"/>
</dbReference>
<dbReference type="Pfam" id="PF13664">
    <property type="entry name" value="DUF4149"/>
    <property type="match status" value="1"/>
</dbReference>
<sequence>MSKLAEALYSVAISLWVGGLFAIGYLAAPVLFHELADRTLAGNLAGAMFTFVAYAGFACGGYLLLYLLFNRGWRALKSGVFWIVLAMLALTFAGHFGIQPILAQLKADALPRQVMESALRDRFAAWHGISSGFYLLQSLLGLWLVVWQERAKR</sequence>
<comment type="subcellular location">
    <subcellularLocation>
        <location evidence="1">Membrane</location>
    </subcellularLocation>
</comment>
<name>A0A916NHI0_9PROT</name>
<dbReference type="EMBL" id="CAJQUM010000001">
    <property type="protein sequence ID" value="CAG4883376.1"/>
    <property type="molecule type" value="Genomic_DNA"/>
</dbReference>
<dbReference type="RefSeq" id="WP_220635352.1">
    <property type="nucleotide sequence ID" value="NZ_CAJQUM010000001.1"/>
</dbReference>
<comment type="caution">
    <text evidence="7">The sequence shown here is derived from an EMBL/GenBank/DDBJ whole genome shotgun (WGS) entry which is preliminary data.</text>
</comment>
<keyword evidence="8" id="KW-1185">Reference proteome</keyword>
<evidence type="ECO:0000313" key="8">
    <source>
        <dbReference type="Proteomes" id="UP000742786"/>
    </source>
</evidence>
<evidence type="ECO:0000259" key="6">
    <source>
        <dbReference type="Pfam" id="PF13664"/>
    </source>
</evidence>
<feature type="transmembrane region" description="Helical" evidence="5">
    <location>
        <begin position="7"/>
        <end position="32"/>
    </location>
</feature>
<evidence type="ECO:0000256" key="5">
    <source>
        <dbReference type="SAM" id="Phobius"/>
    </source>
</evidence>
<dbReference type="AlphaFoldDB" id="A0A916NHI0"/>
<keyword evidence="3 5" id="KW-1133">Transmembrane helix</keyword>
<organism evidence="7 8">
    <name type="scientific">Georgfuchsia toluolica</name>
    <dbReference type="NCBI Taxonomy" id="424218"/>
    <lineage>
        <taxon>Bacteria</taxon>
        <taxon>Pseudomonadati</taxon>
        <taxon>Pseudomonadota</taxon>
        <taxon>Betaproteobacteria</taxon>
        <taxon>Nitrosomonadales</taxon>
        <taxon>Sterolibacteriaceae</taxon>
        <taxon>Georgfuchsia</taxon>
    </lineage>
</organism>
<evidence type="ECO:0000256" key="4">
    <source>
        <dbReference type="ARBA" id="ARBA00023136"/>
    </source>
</evidence>
<gene>
    <name evidence="7" type="ORF">GTOL_11258</name>
</gene>
<feature type="domain" description="TMEM205-like" evidence="6">
    <location>
        <begin position="12"/>
        <end position="108"/>
    </location>
</feature>